<feature type="chain" id="PRO_5032432000" evidence="2">
    <location>
        <begin position="51"/>
        <end position="1501"/>
    </location>
</feature>
<dbReference type="Gene3D" id="2.40.128.130">
    <property type="entry name" value="Autotransporter beta-domain"/>
    <property type="match status" value="1"/>
</dbReference>
<evidence type="ECO:0000259" key="3">
    <source>
        <dbReference type="PROSITE" id="PS51208"/>
    </source>
</evidence>
<keyword evidence="1 2" id="KW-0732">Signal</keyword>
<dbReference type="InterPro" id="IPR046776">
    <property type="entry name" value="Pectate_lyase_5"/>
</dbReference>
<dbReference type="RefSeq" id="WP_183191984.1">
    <property type="nucleotide sequence ID" value="NZ_JACICD010000014.1"/>
</dbReference>
<dbReference type="GO" id="GO:0019867">
    <property type="term" value="C:outer membrane"/>
    <property type="evidence" value="ECO:0007669"/>
    <property type="project" value="InterPro"/>
</dbReference>
<evidence type="ECO:0000256" key="2">
    <source>
        <dbReference type="SAM" id="SignalP"/>
    </source>
</evidence>
<feature type="domain" description="Autotransporter" evidence="3">
    <location>
        <begin position="1230"/>
        <end position="1501"/>
    </location>
</feature>
<dbReference type="SMART" id="SM00869">
    <property type="entry name" value="Autotransporter"/>
    <property type="match status" value="1"/>
</dbReference>
<dbReference type="InterPro" id="IPR006315">
    <property type="entry name" value="OM_autotransptr_brl_dom"/>
</dbReference>
<dbReference type="NCBIfam" id="TIGR01414">
    <property type="entry name" value="autotrans_barl"/>
    <property type="match status" value="1"/>
</dbReference>
<comment type="caution">
    <text evidence="4">The sequence shown here is derived from an EMBL/GenBank/DDBJ whole genome shotgun (WGS) entry which is preliminary data.</text>
</comment>
<dbReference type="InterPro" id="IPR011050">
    <property type="entry name" value="Pectin_lyase_fold/virulence"/>
</dbReference>
<protein>
    <submittedName>
        <fullName evidence="4">Outer membrane autotransporter protein</fullName>
    </submittedName>
</protein>
<dbReference type="NCBIfam" id="TIGR02601">
    <property type="entry name" value="autotrns_rpt"/>
    <property type="match status" value="3"/>
</dbReference>
<evidence type="ECO:0000313" key="5">
    <source>
        <dbReference type="Proteomes" id="UP000533469"/>
    </source>
</evidence>
<accession>A0A839ZG72</accession>
<keyword evidence="5" id="KW-1185">Reference proteome</keyword>
<name>A0A839ZG72_9HYPH</name>
<dbReference type="Proteomes" id="UP000533469">
    <property type="component" value="Unassembled WGS sequence"/>
</dbReference>
<dbReference type="InterPro" id="IPR013425">
    <property type="entry name" value="Autotrns_rpt"/>
</dbReference>
<reference evidence="4 5" key="1">
    <citation type="submission" date="2020-08" db="EMBL/GenBank/DDBJ databases">
        <title>Genomic Encyclopedia of Type Strains, Phase IV (KMG-IV): sequencing the most valuable type-strain genomes for metagenomic binning, comparative biology and taxonomic classification.</title>
        <authorList>
            <person name="Goeker M."/>
        </authorList>
    </citation>
    <scope>NUCLEOTIDE SEQUENCE [LARGE SCALE GENOMIC DNA]</scope>
    <source>
        <strain evidence="4 5">DSM 5895</strain>
    </source>
</reference>
<dbReference type="InterPro" id="IPR005546">
    <property type="entry name" value="Autotransporte_beta"/>
</dbReference>
<sequence length="1501" mass="149975">MSSLINDRRRLNLNAKALLGQTFLSRSFARMAPRFLLTLGISMAAMPALAANFDVSNADQLSSAVENARSGDTITFRANITVSEAGKTGIIRNDITINGNGFKLQGEAKANGFYVESGSVTINNLDLSNLRAKGGNGGAGLGGGGGGGGAGMGGALFVGKRARVALNNVTLRSNSAVGGYGGYGETSNWGYGGGGGGHGPFRADGIRAVESGGAGGRGNGGHGAGYSRGDDGGLGGGGGGSWYDGGHGGLGGGAGGSTEDSAVTGGFLGGNGGAGYIGRAPSGGRVGYPGGGGGGAGLGGAIFVEDGGAVIIGGTFDLRGSTVAGGKAGAGNAGAKFRQATDGQSAGAGMFLAGTGRLYLESGAGQTQTISDVIIDQTGAGGTGADAGSWGLTKNGEGALFLTGANAYTGVTRAFQGILSIERPELYSGGTELYSDQWNAVPTTLILNNMDTDKGGTIIWGGRLFINGNATNAGGITVRLLKGILDIRNLGGTIKNDSIVEFNQTGPGNFSGVMSGSGSLSVTGSDGRLTLSGANTYTGTTTVTSGGTLEIASSANLGPATSPVALDNGTLIIGSGPFNRAITVANRGAIGSGNTPVTVNSLISGSGGLDVTAGTINLAANNTFAGGLRVIGDGAKALFTTDANLGPAGAVTLMNGGLVGTTEAAAANLTMTRTLNISGSGGVSAAMHPLIWSGSITGSGQFIKDGAGILVLTGNNTYSGGTRVRGGTLQVASDDKLGAAGSAITLDSGSLWATQTFSTARPVILGEYGGGFQLEAGNTLTLTGDIRGGQLRSIGNGTLVLNGTSSYKDILSFGGNIVGNTDTLKGNIGSDWNPENINTRTVTFDQAVDGTFAGNFQGVGSDPRNGLGQIVKTGPGKLTLTGQSMFAAQQGSIGEFHVQQGALQGNSFNLLGRIQNEGAVIFDQNFNGTYAGSINGTGTLAKEGQGLLKLTGISSVGGGTSVNAGVLSVNGHLTSNVRVNDGGTLQGVGNITGNVTNVGGGVIAPGNSVGTITVDGNFTMAPDSTYRVELNGQTSDRVQVTGTANIQSSDFRIEHDTDRNAPPVLPGKTYTILTTGGGLTVTSPEVGIADFPFLNFTLSADALNGYLTTSRSAEAFADLATTPNQKAVAGALDLASAGNPVWQQVVGATEAQAQAAFTSLSGASIHANAVSVLAEHSQFLRDAVLARLRQGAGVGTVVEPVANVLPYASQPAHGGPQAAMPAKAPVAAPSPGEVYAIWAQAVGSDGSLGGNGNAAKTDMSLGGIISGVDVTFNDMWRFGIAGGFSQSNFDSDDIAASGSSDNYHIALYGAGRNGAWSLRGGAGFSWNDVSTTRQVSVVNINQTQTGDDDLSTTQVFGELGYEVVLGTSILEPFANLAYVHIDGDVSEVGTTAVSGSTGIDTTFATLGVRGSAALTDTLTARGTLAWRHAFGDITPTADLTFSGESAPFTLAGTPIARDALVVEAGLDLRVATNGSLGVSWAGQYGDDTYNNAFTANFSWRF</sequence>
<organism evidence="4 5">
    <name type="scientific">Ancylobacter tetraedralis</name>
    <dbReference type="NCBI Taxonomy" id="217068"/>
    <lineage>
        <taxon>Bacteria</taxon>
        <taxon>Pseudomonadati</taxon>
        <taxon>Pseudomonadota</taxon>
        <taxon>Alphaproteobacteria</taxon>
        <taxon>Hyphomicrobiales</taxon>
        <taxon>Xanthobacteraceae</taxon>
        <taxon>Ancylobacter</taxon>
    </lineage>
</organism>
<proteinExistence type="predicted"/>
<dbReference type="PROSITE" id="PS51208">
    <property type="entry name" value="AUTOTRANSPORTER"/>
    <property type="match status" value="1"/>
</dbReference>
<dbReference type="Gene3D" id="2.160.20.20">
    <property type="match status" value="2"/>
</dbReference>
<dbReference type="InterPro" id="IPR012332">
    <property type="entry name" value="Autotransporter_pectin_lyase_C"/>
</dbReference>
<dbReference type="Pfam" id="PF12951">
    <property type="entry name" value="PATR"/>
    <property type="match status" value="5"/>
</dbReference>
<gene>
    <name evidence="4" type="ORF">FHS55_004418</name>
</gene>
<dbReference type="SUPFAM" id="SSF103515">
    <property type="entry name" value="Autotransporter"/>
    <property type="match status" value="1"/>
</dbReference>
<evidence type="ECO:0000256" key="1">
    <source>
        <dbReference type="ARBA" id="ARBA00022729"/>
    </source>
</evidence>
<dbReference type="InterPro" id="IPR036709">
    <property type="entry name" value="Autotransporte_beta_dom_sf"/>
</dbReference>
<dbReference type="Pfam" id="PF20585">
    <property type="entry name" value="Pectate_lyase_5"/>
    <property type="match status" value="1"/>
</dbReference>
<feature type="signal peptide" evidence="2">
    <location>
        <begin position="1"/>
        <end position="50"/>
    </location>
</feature>
<evidence type="ECO:0000313" key="4">
    <source>
        <dbReference type="EMBL" id="MBB3773774.1"/>
    </source>
</evidence>
<dbReference type="EMBL" id="JACICD010000014">
    <property type="protein sequence ID" value="MBB3773774.1"/>
    <property type="molecule type" value="Genomic_DNA"/>
</dbReference>
<dbReference type="Pfam" id="PF03797">
    <property type="entry name" value="Autotransporter"/>
    <property type="match status" value="1"/>
</dbReference>
<dbReference type="SUPFAM" id="SSF51126">
    <property type="entry name" value="Pectin lyase-like"/>
    <property type="match status" value="2"/>
</dbReference>